<dbReference type="EMBL" id="CP019082">
    <property type="protein sequence ID" value="APW62578.1"/>
    <property type="molecule type" value="Genomic_DNA"/>
</dbReference>
<dbReference type="GO" id="GO:0003676">
    <property type="term" value="F:nucleic acid binding"/>
    <property type="evidence" value="ECO:0007669"/>
    <property type="project" value="InterPro"/>
</dbReference>
<dbReference type="Gene3D" id="3.30.420.10">
    <property type="entry name" value="Ribonuclease H-like superfamily/Ribonuclease H"/>
    <property type="match status" value="1"/>
</dbReference>
<dbReference type="PANTHER" id="PTHR10642">
    <property type="entry name" value="RIBONUCLEASE H1"/>
    <property type="match status" value="1"/>
</dbReference>
<evidence type="ECO:0000256" key="3">
    <source>
        <dbReference type="ARBA" id="ARBA00011245"/>
    </source>
</evidence>
<feature type="binding site" evidence="10">
    <location>
        <position position="57"/>
    </location>
    <ligand>
        <name>Mg(2+)</name>
        <dbReference type="ChEBI" id="CHEBI:18420"/>
        <label>1</label>
    </ligand>
</feature>
<dbReference type="STRING" id="1387353.BSF38_04126"/>
<evidence type="ECO:0000313" key="12">
    <source>
        <dbReference type="EMBL" id="APW62578.1"/>
    </source>
</evidence>
<name>A0A1U7CUJ1_9BACT</name>
<evidence type="ECO:0000256" key="9">
    <source>
        <dbReference type="ARBA" id="ARBA00022842"/>
    </source>
</evidence>
<dbReference type="OrthoDB" id="7845843at2"/>
<dbReference type="RefSeq" id="WP_076348777.1">
    <property type="nucleotide sequence ID" value="NZ_CP019082.1"/>
</dbReference>
<proteinExistence type="inferred from homology"/>
<feature type="binding site" evidence="10">
    <location>
        <position position="17"/>
    </location>
    <ligand>
        <name>Mg(2+)</name>
        <dbReference type="ChEBI" id="CHEBI:18420"/>
        <label>2</label>
    </ligand>
</feature>
<dbReference type="InterPro" id="IPR012337">
    <property type="entry name" value="RNaseH-like_sf"/>
</dbReference>
<dbReference type="GO" id="GO:0005737">
    <property type="term" value="C:cytoplasm"/>
    <property type="evidence" value="ECO:0007669"/>
    <property type="project" value="UniProtKB-SubCell"/>
</dbReference>
<protein>
    <recommendedName>
        <fullName evidence="4 10">Ribonuclease H</fullName>
        <shortName evidence="10">RNase H</shortName>
        <ecNumber evidence="4 10">3.1.26.4</ecNumber>
    </recommendedName>
</protein>
<dbReference type="InterPro" id="IPR036397">
    <property type="entry name" value="RNaseH_sf"/>
</dbReference>
<dbReference type="Pfam" id="PF00075">
    <property type="entry name" value="RNase_H"/>
    <property type="match status" value="1"/>
</dbReference>
<dbReference type="SUPFAM" id="SSF53098">
    <property type="entry name" value="Ribonuclease H-like"/>
    <property type="match status" value="1"/>
</dbReference>
<feature type="domain" description="RNase H type-1" evidence="11">
    <location>
        <begin position="8"/>
        <end position="154"/>
    </location>
</feature>
<dbReference type="InterPro" id="IPR022892">
    <property type="entry name" value="RNaseHI"/>
</dbReference>
<reference evidence="13" key="1">
    <citation type="submission" date="2016-12" db="EMBL/GenBank/DDBJ databases">
        <title>Comparative genomics of four Isosphaeraceae planctomycetes: a common pool of plasmids and glycoside hydrolase genes.</title>
        <authorList>
            <person name="Ivanova A."/>
        </authorList>
    </citation>
    <scope>NUCLEOTIDE SEQUENCE [LARGE SCALE GENOMIC DNA]</scope>
    <source>
        <strain evidence="13">PX4</strain>
    </source>
</reference>
<dbReference type="GO" id="GO:0004523">
    <property type="term" value="F:RNA-DNA hybrid ribonuclease activity"/>
    <property type="evidence" value="ECO:0007669"/>
    <property type="project" value="UniProtKB-UniRule"/>
</dbReference>
<accession>A0A1U7CUJ1</accession>
<keyword evidence="13" id="KW-1185">Reference proteome</keyword>
<dbReference type="PANTHER" id="PTHR10642:SF26">
    <property type="entry name" value="RIBONUCLEASE H1"/>
    <property type="match status" value="1"/>
</dbReference>
<dbReference type="GO" id="GO:0043137">
    <property type="term" value="P:DNA replication, removal of RNA primer"/>
    <property type="evidence" value="ECO:0007669"/>
    <property type="project" value="TreeGrafter"/>
</dbReference>
<evidence type="ECO:0000256" key="10">
    <source>
        <dbReference type="HAMAP-Rule" id="MF_00042"/>
    </source>
</evidence>
<evidence type="ECO:0000256" key="7">
    <source>
        <dbReference type="ARBA" id="ARBA00022759"/>
    </source>
</evidence>
<dbReference type="InterPro" id="IPR002156">
    <property type="entry name" value="RNaseH_domain"/>
</dbReference>
<evidence type="ECO:0000259" key="11">
    <source>
        <dbReference type="PROSITE" id="PS50879"/>
    </source>
</evidence>
<feature type="binding site" evidence="10">
    <location>
        <position position="17"/>
    </location>
    <ligand>
        <name>Mg(2+)</name>
        <dbReference type="ChEBI" id="CHEBI:18420"/>
        <label>1</label>
    </ligand>
</feature>
<keyword evidence="5 10" id="KW-0540">Nuclease</keyword>
<comment type="subcellular location">
    <subcellularLocation>
        <location evidence="10">Cytoplasm</location>
    </subcellularLocation>
</comment>
<dbReference type="CDD" id="cd09278">
    <property type="entry name" value="RNase_HI_prokaryote_like"/>
    <property type="match status" value="1"/>
</dbReference>
<dbReference type="EC" id="3.1.26.4" evidence="4 10"/>
<comment type="subunit">
    <text evidence="3 10">Monomer.</text>
</comment>
<dbReference type="KEGG" id="pbor:BSF38_04126"/>
<dbReference type="Proteomes" id="UP000186309">
    <property type="component" value="Chromosome"/>
</dbReference>
<sequence length="160" mass="17858">MEPDASAPADLVKLFTDGACSGNPGPGGWAYILQHPASGQVRDASGAEPETTNNRMELAGVIEGLASLKRRCQVEVVTDSQYVAKGIKEWMPNWKRRGWQRKEGNTLKPVMNVDLWKRLDELLTQHDVRVTHVLGHRGHAENEACDRMAVEAYKALKRNR</sequence>
<feature type="binding site" evidence="10">
    <location>
        <position position="146"/>
    </location>
    <ligand>
        <name>Mg(2+)</name>
        <dbReference type="ChEBI" id="CHEBI:18420"/>
        <label>2</label>
    </ligand>
</feature>
<evidence type="ECO:0000256" key="6">
    <source>
        <dbReference type="ARBA" id="ARBA00022723"/>
    </source>
</evidence>
<feature type="binding site" evidence="10">
    <location>
        <position position="79"/>
    </location>
    <ligand>
        <name>Mg(2+)</name>
        <dbReference type="ChEBI" id="CHEBI:18420"/>
        <label>1</label>
    </ligand>
</feature>
<dbReference type="AlphaFoldDB" id="A0A1U7CUJ1"/>
<keyword evidence="8 10" id="KW-0378">Hydrolase</keyword>
<dbReference type="GO" id="GO:0000287">
    <property type="term" value="F:magnesium ion binding"/>
    <property type="evidence" value="ECO:0007669"/>
    <property type="project" value="UniProtKB-UniRule"/>
</dbReference>
<comment type="catalytic activity">
    <reaction evidence="1 10">
        <text>Endonucleolytic cleavage to 5'-phosphomonoester.</text>
        <dbReference type="EC" id="3.1.26.4"/>
    </reaction>
</comment>
<keyword evidence="6 10" id="KW-0479">Metal-binding</keyword>
<comment type="cofactor">
    <cofactor evidence="10">
        <name>Mg(2+)</name>
        <dbReference type="ChEBI" id="CHEBI:18420"/>
    </cofactor>
    <text evidence="10">Binds 1 Mg(2+) ion per subunit. May bind a second metal ion at a regulatory site, or after substrate binding.</text>
</comment>
<dbReference type="PROSITE" id="PS50879">
    <property type="entry name" value="RNASE_H_1"/>
    <property type="match status" value="1"/>
</dbReference>
<evidence type="ECO:0000256" key="1">
    <source>
        <dbReference type="ARBA" id="ARBA00000077"/>
    </source>
</evidence>
<gene>
    <name evidence="10 12" type="primary">rnhA</name>
    <name evidence="12" type="ORF">BSF38_04126</name>
</gene>
<dbReference type="HAMAP" id="MF_00042">
    <property type="entry name" value="RNase_H"/>
    <property type="match status" value="1"/>
</dbReference>
<evidence type="ECO:0000256" key="5">
    <source>
        <dbReference type="ARBA" id="ARBA00022722"/>
    </source>
</evidence>
<comment type="function">
    <text evidence="10">Endonuclease that specifically degrades the RNA of RNA-DNA hybrids.</text>
</comment>
<keyword evidence="9 10" id="KW-0460">Magnesium</keyword>
<evidence type="ECO:0000313" key="13">
    <source>
        <dbReference type="Proteomes" id="UP000186309"/>
    </source>
</evidence>
<evidence type="ECO:0000256" key="4">
    <source>
        <dbReference type="ARBA" id="ARBA00012180"/>
    </source>
</evidence>
<evidence type="ECO:0000256" key="8">
    <source>
        <dbReference type="ARBA" id="ARBA00022801"/>
    </source>
</evidence>
<dbReference type="NCBIfam" id="NF001236">
    <property type="entry name" value="PRK00203.1"/>
    <property type="match status" value="1"/>
</dbReference>
<dbReference type="InterPro" id="IPR050092">
    <property type="entry name" value="RNase_H"/>
</dbReference>
<organism evidence="12 13">
    <name type="scientific">Paludisphaera borealis</name>
    <dbReference type="NCBI Taxonomy" id="1387353"/>
    <lineage>
        <taxon>Bacteria</taxon>
        <taxon>Pseudomonadati</taxon>
        <taxon>Planctomycetota</taxon>
        <taxon>Planctomycetia</taxon>
        <taxon>Isosphaerales</taxon>
        <taxon>Isosphaeraceae</taxon>
        <taxon>Paludisphaera</taxon>
    </lineage>
</organism>
<evidence type="ECO:0000256" key="2">
    <source>
        <dbReference type="ARBA" id="ARBA00005300"/>
    </source>
</evidence>
<comment type="similarity">
    <text evidence="2 10">Belongs to the RNase H family.</text>
</comment>
<keyword evidence="7 10" id="KW-0255">Endonuclease</keyword>
<keyword evidence="10" id="KW-0963">Cytoplasm</keyword>